<evidence type="ECO:0000313" key="8">
    <source>
        <dbReference type="Proteomes" id="UP000717585"/>
    </source>
</evidence>
<dbReference type="GO" id="GO:0005634">
    <property type="term" value="C:nucleus"/>
    <property type="evidence" value="ECO:0007669"/>
    <property type="project" value="TreeGrafter"/>
</dbReference>
<dbReference type="InterPro" id="IPR018085">
    <property type="entry name" value="Ura-DNA_Glyclase_AS"/>
</dbReference>
<dbReference type="PANTHER" id="PTHR11264:SF8">
    <property type="entry name" value="URACIL-DNA GLYCOSYLASE-LIKE DOMAIN-CONTAINING PROTEIN"/>
    <property type="match status" value="1"/>
</dbReference>
<keyword evidence="3" id="KW-0378">Hydrolase</keyword>
<keyword evidence="8" id="KW-1185">Reference proteome</keyword>
<evidence type="ECO:0000256" key="5">
    <source>
        <dbReference type="PROSITE-ProRule" id="PRU10072"/>
    </source>
</evidence>
<proteinExistence type="inferred from homology"/>
<evidence type="ECO:0000256" key="1">
    <source>
        <dbReference type="ARBA" id="ARBA00008184"/>
    </source>
</evidence>
<dbReference type="InterPro" id="IPR005122">
    <property type="entry name" value="Uracil-DNA_glycosylase-like"/>
</dbReference>
<reference evidence="7" key="1">
    <citation type="submission" date="2021-05" db="EMBL/GenBank/DDBJ databases">
        <title>A free-living protist that lacks canonical eukaryotic 1 DNA replication and segregation systems.</title>
        <authorList>
            <person name="Salas-Leiva D.E."/>
            <person name="Tromer E.C."/>
            <person name="Curtis B.A."/>
            <person name="Jerlstrom-Hultqvist J."/>
            <person name="Kolisko M."/>
            <person name="Yi Z."/>
            <person name="Salas-Leiva J.S."/>
            <person name="Gallot-Lavallee L."/>
            <person name="Kops G.J.P.L."/>
            <person name="Archibald J.M."/>
            <person name="Simpson A.G.B."/>
            <person name="Roger A.J."/>
        </authorList>
    </citation>
    <scope>NUCLEOTIDE SEQUENCE</scope>
    <source>
        <strain evidence="7">BICM</strain>
    </source>
</reference>
<sequence length="266" mass="29169">MRQNNFISEAWSPLREIVAKQPNVDEFIDAPGVIPAGPLVFRALNEMAPKDVKIVIFGQDPYPRKESAIGQAFNDGKVKKWTDPMSPSLRNIIKSILISQGLADSSTKVPELRAALAKSSMAQPPAWFSETARRGVLWLNTALTFSGGDDLAKHTKFWKPVVTDIIRMVLEARKEEGVVFVMFGKPAQKLQTTVEVVNATIKARVGFVPAPHPAREGFHADDKTPFTLIAEKENELGFKPVSFMVSQKRKAAGTLAGFVATQAVEG</sequence>
<dbReference type="InterPro" id="IPR002043">
    <property type="entry name" value="UDG_fam1"/>
</dbReference>
<dbReference type="PANTHER" id="PTHR11264">
    <property type="entry name" value="URACIL-DNA GLYCOSYLASE"/>
    <property type="match status" value="1"/>
</dbReference>
<dbReference type="GO" id="GO:0004844">
    <property type="term" value="F:uracil DNA N-glycosylase activity"/>
    <property type="evidence" value="ECO:0007669"/>
    <property type="project" value="InterPro"/>
</dbReference>
<protein>
    <submittedName>
        <fullName evidence="7">Uracyl-DNA glycosylase, UNG</fullName>
    </submittedName>
</protein>
<feature type="active site" description="Proton acceptor" evidence="5">
    <location>
        <position position="60"/>
    </location>
</feature>
<dbReference type="GO" id="GO:0005739">
    <property type="term" value="C:mitochondrion"/>
    <property type="evidence" value="ECO:0007669"/>
    <property type="project" value="TreeGrafter"/>
</dbReference>
<accession>A0A8J6AZ68</accession>
<evidence type="ECO:0000259" key="6">
    <source>
        <dbReference type="Pfam" id="PF03167"/>
    </source>
</evidence>
<feature type="domain" description="Uracil-DNA glycosylase-like" evidence="6">
    <location>
        <begin position="49"/>
        <end position="217"/>
    </location>
</feature>
<gene>
    <name evidence="7" type="ORF">J8273_8830</name>
</gene>
<comment type="caution">
    <text evidence="7">The sequence shown here is derived from an EMBL/GenBank/DDBJ whole genome shotgun (WGS) entry which is preliminary data.</text>
</comment>
<organism evidence="7 8">
    <name type="scientific">Carpediemonas membranifera</name>
    <dbReference type="NCBI Taxonomy" id="201153"/>
    <lineage>
        <taxon>Eukaryota</taxon>
        <taxon>Metamonada</taxon>
        <taxon>Carpediemonas-like organisms</taxon>
        <taxon>Carpediemonas</taxon>
    </lineage>
</organism>
<dbReference type="AlphaFoldDB" id="A0A8J6AZ68"/>
<dbReference type="OrthoDB" id="423533at2759"/>
<evidence type="ECO:0000313" key="7">
    <source>
        <dbReference type="EMBL" id="KAG9389537.1"/>
    </source>
</evidence>
<name>A0A8J6AZ68_9EUKA</name>
<comment type="similarity">
    <text evidence="1">Belongs to the uracil-DNA glycosylase (UDG) superfamily. UNG family.</text>
</comment>
<dbReference type="Proteomes" id="UP000717585">
    <property type="component" value="Unassembled WGS sequence"/>
</dbReference>
<evidence type="ECO:0000256" key="3">
    <source>
        <dbReference type="ARBA" id="ARBA00022801"/>
    </source>
</evidence>
<keyword evidence="2" id="KW-0227">DNA damage</keyword>
<dbReference type="EMBL" id="JAHDYR010000069">
    <property type="protein sequence ID" value="KAG9389537.1"/>
    <property type="molecule type" value="Genomic_DNA"/>
</dbReference>
<dbReference type="PROSITE" id="PS00130">
    <property type="entry name" value="U_DNA_GLYCOSYLASE"/>
    <property type="match status" value="1"/>
</dbReference>
<evidence type="ECO:0000256" key="4">
    <source>
        <dbReference type="ARBA" id="ARBA00023204"/>
    </source>
</evidence>
<dbReference type="GO" id="GO:0097510">
    <property type="term" value="P:base-excision repair, AP site formation via deaminated base removal"/>
    <property type="evidence" value="ECO:0007669"/>
    <property type="project" value="TreeGrafter"/>
</dbReference>
<keyword evidence="4" id="KW-0234">DNA repair</keyword>
<evidence type="ECO:0000256" key="2">
    <source>
        <dbReference type="ARBA" id="ARBA00022763"/>
    </source>
</evidence>
<dbReference type="Pfam" id="PF03167">
    <property type="entry name" value="UDG"/>
    <property type="match status" value="1"/>
</dbReference>
<dbReference type="SUPFAM" id="SSF52141">
    <property type="entry name" value="Uracil-DNA glycosylase-like"/>
    <property type="match status" value="1"/>
</dbReference>
<dbReference type="InterPro" id="IPR036895">
    <property type="entry name" value="Uracil-DNA_glycosylase-like_sf"/>
</dbReference>
<dbReference type="Gene3D" id="3.40.470.10">
    <property type="entry name" value="Uracil-DNA glycosylase-like domain"/>
    <property type="match status" value="1"/>
</dbReference>